<comment type="caution">
    <text evidence="13">The sequence shown here is derived from an EMBL/GenBank/DDBJ whole genome shotgun (WGS) entry which is preliminary data.</text>
</comment>
<gene>
    <name evidence="13" type="primary">rseP</name>
    <name evidence="13" type="ORF">LKD81_17285</name>
</gene>
<evidence type="ECO:0000256" key="3">
    <source>
        <dbReference type="ARBA" id="ARBA00007931"/>
    </source>
</evidence>
<evidence type="ECO:0000256" key="1">
    <source>
        <dbReference type="ARBA" id="ARBA00001947"/>
    </source>
</evidence>
<dbReference type="Gene3D" id="2.30.42.10">
    <property type="match status" value="2"/>
</dbReference>
<feature type="transmembrane region" description="Helical" evidence="11">
    <location>
        <begin position="6"/>
        <end position="26"/>
    </location>
</feature>
<evidence type="ECO:0000256" key="6">
    <source>
        <dbReference type="ARBA" id="ARBA00022801"/>
    </source>
</evidence>
<dbReference type="InterPro" id="IPR001478">
    <property type="entry name" value="PDZ"/>
</dbReference>
<dbReference type="InterPro" id="IPR041489">
    <property type="entry name" value="PDZ_6"/>
</dbReference>
<dbReference type="GO" id="GO:0006508">
    <property type="term" value="P:proteolysis"/>
    <property type="evidence" value="ECO:0007669"/>
    <property type="project" value="UniProtKB-KW"/>
</dbReference>
<feature type="transmembrane region" description="Helical" evidence="11">
    <location>
        <begin position="349"/>
        <end position="374"/>
    </location>
</feature>
<keyword evidence="5 11" id="KW-0812">Transmembrane</keyword>
<dbReference type="EMBL" id="JAJEQR010000091">
    <property type="protein sequence ID" value="MCC2232720.1"/>
    <property type="molecule type" value="Genomic_DNA"/>
</dbReference>
<keyword evidence="4" id="KW-0645">Protease</keyword>
<comment type="similarity">
    <text evidence="3 11">Belongs to the peptidase M50B family.</text>
</comment>
<feature type="domain" description="PDZ" evidence="12">
    <location>
        <begin position="171"/>
        <end position="263"/>
    </location>
</feature>
<dbReference type="NCBIfam" id="TIGR00054">
    <property type="entry name" value="RIP metalloprotease RseP"/>
    <property type="match status" value="1"/>
</dbReference>
<dbReference type="CDD" id="cd23081">
    <property type="entry name" value="cpPDZ_EcRseP-like"/>
    <property type="match status" value="1"/>
</dbReference>
<keyword evidence="6 11" id="KW-0378">Hydrolase</keyword>
<keyword evidence="14" id="KW-1185">Reference proteome</keyword>
<keyword evidence="10 11" id="KW-0472">Membrane</keyword>
<accession>A0AAE3JGL6</accession>
<organism evidence="13 14">
    <name type="scientific">Hominifimenecus microfluidus</name>
    <dbReference type="NCBI Taxonomy" id="2885348"/>
    <lineage>
        <taxon>Bacteria</taxon>
        <taxon>Bacillati</taxon>
        <taxon>Bacillota</taxon>
        <taxon>Clostridia</taxon>
        <taxon>Lachnospirales</taxon>
        <taxon>Lachnospiraceae</taxon>
        <taxon>Hominifimenecus</taxon>
    </lineage>
</organism>
<proteinExistence type="inferred from homology"/>
<reference evidence="13" key="1">
    <citation type="submission" date="2021-10" db="EMBL/GenBank/DDBJ databases">
        <title>Anaerobic single-cell dispensing facilitates the cultivation of human gut bacteria.</title>
        <authorList>
            <person name="Afrizal A."/>
        </authorList>
    </citation>
    <scope>NUCLEOTIDE SEQUENCE</scope>
    <source>
        <strain evidence="13">CLA-AA-H215</strain>
    </source>
</reference>
<dbReference type="InterPro" id="IPR004387">
    <property type="entry name" value="Pept_M50_Zn"/>
</dbReference>
<evidence type="ECO:0000256" key="9">
    <source>
        <dbReference type="ARBA" id="ARBA00023049"/>
    </source>
</evidence>
<keyword evidence="9 11" id="KW-0482">Metalloprotease</keyword>
<dbReference type="PROSITE" id="PS50106">
    <property type="entry name" value="PDZ"/>
    <property type="match status" value="1"/>
</dbReference>
<dbReference type="PANTHER" id="PTHR42837:SF2">
    <property type="entry name" value="MEMBRANE METALLOPROTEASE ARASP2, CHLOROPLASTIC-RELATED"/>
    <property type="match status" value="1"/>
</dbReference>
<protein>
    <recommendedName>
        <fullName evidence="11">Zinc metalloprotease</fullName>
        <ecNumber evidence="11">3.4.24.-</ecNumber>
    </recommendedName>
</protein>
<name>A0AAE3JGL6_9FIRM</name>
<evidence type="ECO:0000256" key="4">
    <source>
        <dbReference type="ARBA" id="ARBA00022670"/>
    </source>
</evidence>
<dbReference type="GO" id="GO:0016020">
    <property type="term" value="C:membrane"/>
    <property type="evidence" value="ECO:0007669"/>
    <property type="project" value="UniProtKB-SubCell"/>
</dbReference>
<evidence type="ECO:0000313" key="14">
    <source>
        <dbReference type="Proteomes" id="UP001198182"/>
    </source>
</evidence>
<evidence type="ECO:0000256" key="2">
    <source>
        <dbReference type="ARBA" id="ARBA00004141"/>
    </source>
</evidence>
<evidence type="ECO:0000313" key="13">
    <source>
        <dbReference type="EMBL" id="MCC2232720.1"/>
    </source>
</evidence>
<evidence type="ECO:0000256" key="10">
    <source>
        <dbReference type="ARBA" id="ARBA00023136"/>
    </source>
</evidence>
<dbReference type="SMART" id="SM00228">
    <property type="entry name" value="PDZ"/>
    <property type="match status" value="2"/>
</dbReference>
<keyword evidence="8 11" id="KW-1133">Transmembrane helix</keyword>
<sequence>MNLSIIFAIMIFSFLVITHEFGHFLMAKKAGIGVIEFSVGMGPRLLHFQRGETMYSLKLIPFGGSCMMVGEDDSSDAENAFGKKSVWARILVVAGGPLFNFISAFILALILVLCEGENPAKVTAVADTYGAGPAGIQVGDVITEIDGDSITIGRDIALHFMLHPLDGSTLAVTYERDGQEYTTQLDPNYTRYRTGITYTASNAAAVLSAVEDGLPAAEAGIQAGDVITAINGTEIVTGQDLQQYFDEHPLDGNTLTITYERNGAAYEAELTPVLGSTPALGMTAIYTHEKTGPVGTVVGAWHEMGYSVKTVFASLKMLITGQASVKDMSGPVGIVSVISSTVQASEPDGLYYVFLNLANLAVFLSVNLGVFNLFPLPALDGGRLLFLLIEAVRRKPIPPEKEGMVHTAGFVLLMCLMVFVLYNDIVRLFQ</sequence>
<dbReference type="Proteomes" id="UP001198182">
    <property type="component" value="Unassembled WGS sequence"/>
</dbReference>
<comment type="subcellular location">
    <subcellularLocation>
        <location evidence="2">Membrane</location>
        <topology evidence="2">Multi-pass membrane protein</topology>
    </subcellularLocation>
</comment>
<feature type="transmembrane region" description="Helical" evidence="11">
    <location>
        <begin position="90"/>
        <end position="113"/>
    </location>
</feature>
<feature type="transmembrane region" description="Helical" evidence="11">
    <location>
        <begin position="403"/>
        <end position="422"/>
    </location>
</feature>
<evidence type="ECO:0000256" key="5">
    <source>
        <dbReference type="ARBA" id="ARBA00022692"/>
    </source>
</evidence>
<evidence type="ECO:0000256" key="7">
    <source>
        <dbReference type="ARBA" id="ARBA00022833"/>
    </source>
</evidence>
<comment type="cofactor">
    <cofactor evidence="1 11">
        <name>Zn(2+)</name>
        <dbReference type="ChEBI" id="CHEBI:29105"/>
    </cofactor>
</comment>
<dbReference type="GO" id="GO:0046872">
    <property type="term" value="F:metal ion binding"/>
    <property type="evidence" value="ECO:0007669"/>
    <property type="project" value="UniProtKB-KW"/>
</dbReference>
<keyword evidence="7 11" id="KW-0862">Zinc</keyword>
<dbReference type="EC" id="3.4.24.-" evidence="11"/>
<dbReference type="Pfam" id="PF17820">
    <property type="entry name" value="PDZ_6"/>
    <property type="match status" value="1"/>
</dbReference>
<dbReference type="InterPro" id="IPR008915">
    <property type="entry name" value="Peptidase_M50"/>
</dbReference>
<dbReference type="Pfam" id="PF02163">
    <property type="entry name" value="Peptidase_M50"/>
    <property type="match status" value="1"/>
</dbReference>
<evidence type="ECO:0000256" key="8">
    <source>
        <dbReference type="ARBA" id="ARBA00022989"/>
    </source>
</evidence>
<dbReference type="AlphaFoldDB" id="A0AAE3JGL6"/>
<evidence type="ECO:0000259" key="12">
    <source>
        <dbReference type="PROSITE" id="PS50106"/>
    </source>
</evidence>
<dbReference type="CDD" id="cd06163">
    <property type="entry name" value="S2P-M50_PDZ_RseP-like"/>
    <property type="match status" value="2"/>
</dbReference>
<evidence type="ECO:0000256" key="11">
    <source>
        <dbReference type="RuleBase" id="RU362031"/>
    </source>
</evidence>
<dbReference type="InterPro" id="IPR036034">
    <property type="entry name" value="PDZ_sf"/>
</dbReference>
<dbReference type="SUPFAM" id="SSF50156">
    <property type="entry name" value="PDZ domain-like"/>
    <property type="match status" value="2"/>
</dbReference>
<keyword evidence="11" id="KW-0479">Metal-binding</keyword>
<dbReference type="GO" id="GO:0004222">
    <property type="term" value="F:metalloendopeptidase activity"/>
    <property type="evidence" value="ECO:0007669"/>
    <property type="project" value="InterPro"/>
</dbReference>
<dbReference type="RefSeq" id="WP_308455107.1">
    <property type="nucleotide sequence ID" value="NZ_JAJEQR010000091.1"/>
</dbReference>
<dbReference type="PANTHER" id="PTHR42837">
    <property type="entry name" value="REGULATOR OF SIGMA-E PROTEASE RSEP"/>
    <property type="match status" value="1"/>
</dbReference>